<sequence>MKILRLLQKPPRYVVASILCSLGGFLFGMDTGIIGPVTVMPHFTKPFGEPSPTIHGLIVSSILIPAAVSSLLAGRVADTLGRPKAIAIGSIIFGIGALIEATAVHVGMFISGRIIAGFGEGIYLGTLVVYICEISPAKYRGPFATAPQLLITCGLMTGFFTCYGSAKINSTLSWRLPFILLAIYSAVFSGMALLLPASPRWLAFHGRTRQEVSNAWESLGVRGADQDTIPDQEEIQEERASSSDSLKMLDVFSAEARPRFIFAVFLMGAQQLSGIDGVLYYAPLLFKQAGISSEGGTFLASGVSAMVIFAVTIPATIWADALGRRRNVIMGGLGMALVMFIIGGLYAANAVHSYGAGRWIVIVCIYIFIVIFSFSWAVSVKVYVSEIQPQRTRASATNIAYGGNWVTNFLVALVTPPLLASTSYGAYFLFGSCTVVTAVVCWVFMRETRGRTLTEIEAAFKMSRLIEMKDSIASVGRRIRRVNEITVVEEQLAEKRPL</sequence>
<keyword evidence="2" id="KW-1185">Reference proteome</keyword>
<evidence type="ECO:0000313" key="1">
    <source>
        <dbReference type="EMBL" id="KAJ2982881.1"/>
    </source>
</evidence>
<proteinExistence type="predicted"/>
<comment type="caution">
    <text evidence="1">The sequence shown here is derived from an EMBL/GenBank/DDBJ whole genome shotgun (WGS) entry which is preliminary data.</text>
</comment>
<dbReference type="EMBL" id="JANJQO010000053">
    <property type="protein sequence ID" value="KAJ2982881.1"/>
    <property type="molecule type" value="Genomic_DNA"/>
</dbReference>
<reference evidence="1" key="1">
    <citation type="submission" date="2022-08" db="EMBL/GenBank/DDBJ databases">
        <title>Genome Sequence of Lecanicillium fungicola.</title>
        <authorList>
            <person name="Buettner E."/>
        </authorList>
    </citation>
    <scope>NUCLEOTIDE SEQUENCE</scope>
    <source>
        <strain evidence="1">Babe33</strain>
    </source>
</reference>
<dbReference type="Proteomes" id="UP001143910">
    <property type="component" value="Unassembled WGS sequence"/>
</dbReference>
<organism evidence="1 2">
    <name type="scientific">Zarea fungicola</name>
    <dbReference type="NCBI Taxonomy" id="93591"/>
    <lineage>
        <taxon>Eukaryota</taxon>
        <taxon>Fungi</taxon>
        <taxon>Dikarya</taxon>
        <taxon>Ascomycota</taxon>
        <taxon>Pezizomycotina</taxon>
        <taxon>Sordariomycetes</taxon>
        <taxon>Hypocreomycetidae</taxon>
        <taxon>Hypocreales</taxon>
        <taxon>Cordycipitaceae</taxon>
        <taxon>Zarea</taxon>
    </lineage>
</organism>
<protein>
    <submittedName>
        <fullName evidence="1">Uncharacterized protein</fullName>
    </submittedName>
</protein>
<evidence type="ECO:0000313" key="2">
    <source>
        <dbReference type="Proteomes" id="UP001143910"/>
    </source>
</evidence>
<gene>
    <name evidence="1" type="ORF">NQ176_g1089</name>
</gene>
<name>A0ACC1NWD4_9HYPO</name>
<accession>A0ACC1NWD4</accession>